<dbReference type="InterPro" id="IPR050640">
    <property type="entry name" value="Bact_2-comp_sensor_kinase"/>
</dbReference>
<dbReference type="InterPro" id="IPR003660">
    <property type="entry name" value="HAMP_dom"/>
</dbReference>
<dbReference type="Pfam" id="PF06580">
    <property type="entry name" value="His_kinase"/>
    <property type="match status" value="1"/>
</dbReference>
<evidence type="ECO:0000256" key="1">
    <source>
        <dbReference type="ARBA" id="ARBA00000085"/>
    </source>
</evidence>
<sequence length="639" mass="72786">MKRKGMNQKLKKIYAGILNILRKFSIYKRLILAFLIIIIIPNMVIGYYSFNISTREMDKNISSSTRLILSNIEKTADEKLKPYEKLALSVFSNTQLRNLLTECKSLKDNKASDPEAMKKYQDCKIKIGNILFESSLQQDINNLQIASDYDQFVQIDYKGTKRGASIEKIEEYVKRQDYLNAVNSDGSLVWSNSSKEKDIYLVEPFRKSYLGGYITLFQSIPDPQLNQSGQLGVIIINVPVKIFKDMIDLENMYDENEIVFMSGKGGTVSVLNGVYAVNKMPGADIMNEIAAIKEGSLVRKIQNKDYILVFRTSEKTDMTIVYMAERKKILSGVYNVRSLIIEVTIICIFCALVISYVVTSSISIPLRRLKKTMERVGENNLELVYHDEQRDEIGVLGDRFNAMIVRIKNLLGNLIDSEVSRKNEEIRRKEAELDALQMQIKPHFMYNTLNIIRWNAMFAEDGEGPISSMIASFSKFLRFNTINTNRLVEIREEIEHLYAYEKVLKLKKELEFAIILDLSDEELLNSRITKLTFQPIVENAVKYGLRSNGRPGEINIKISASDADILIEITDNGVGMPQEQVDLINGRLISSSSTSEGGIGLKNVNERIRLSFGQEYGLKVVSEEGRYTSVIIHIPYIKG</sequence>
<dbReference type="PANTHER" id="PTHR34220">
    <property type="entry name" value="SENSOR HISTIDINE KINASE YPDA"/>
    <property type="match status" value="1"/>
</dbReference>
<dbReference type="Gene3D" id="3.30.565.10">
    <property type="entry name" value="Histidine kinase-like ATPase, C-terminal domain"/>
    <property type="match status" value="1"/>
</dbReference>
<evidence type="ECO:0000313" key="11">
    <source>
        <dbReference type="EMBL" id="EMS70092.1"/>
    </source>
</evidence>
<dbReference type="PATRIC" id="fig|1195236.3.peg.4482"/>
<evidence type="ECO:0000256" key="5">
    <source>
        <dbReference type="ARBA" id="ARBA00022679"/>
    </source>
</evidence>
<comment type="subcellular location">
    <subcellularLocation>
        <location evidence="2">Membrane</location>
    </subcellularLocation>
</comment>
<keyword evidence="12" id="KW-1185">Reference proteome</keyword>
<dbReference type="InterPro" id="IPR003594">
    <property type="entry name" value="HATPase_dom"/>
</dbReference>
<dbReference type="SUPFAM" id="SSF55874">
    <property type="entry name" value="ATPase domain of HSP90 chaperone/DNA topoisomerase II/histidine kinase"/>
    <property type="match status" value="1"/>
</dbReference>
<dbReference type="PROSITE" id="PS50885">
    <property type="entry name" value="HAMP"/>
    <property type="match status" value="1"/>
</dbReference>
<evidence type="ECO:0000259" key="10">
    <source>
        <dbReference type="PROSITE" id="PS50885"/>
    </source>
</evidence>
<dbReference type="Gene3D" id="6.10.340.10">
    <property type="match status" value="1"/>
</dbReference>
<dbReference type="GO" id="GO:0000155">
    <property type="term" value="F:phosphorelay sensor kinase activity"/>
    <property type="evidence" value="ECO:0007669"/>
    <property type="project" value="InterPro"/>
</dbReference>
<evidence type="ECO:0000313" key="12">
    <source>
        <dbReference type="Proteomes" id="UP000014155"/>
    </source>
</evidence>
<feature type="transmembrane region" description="Helical" evidence="8">
    <location>
        <begin position="339"/>
        <end position="366"/>
    </location>
</feature>
<evidence type="ECO:0000256" key="3">
    <source>
        <dbReference type="ARBA" id="ARBA00012438"/>
    </source>
</evidence>
<dbReference type="EC" id="2.7.13.3" evidence="3"/>
<protein>
    <recommendedName>
        <fullName evidence="3">histidine kinase</fullName>
        <ecNumber evidence="3">2.7.13.3</ecNumber>
    </recommendedName>
</protein>
<dbReference type="SMART" id="SM00304">
    <property type="entry name" value="HAMP"/>
    <property type="match status" value="1"/>
</dbReference>
<evidence type="ECO:0000256" key="8">
    <source>
        <dbReference type="SAM" id="Phobius"/>
    </source>
</evidence>
<dbReference type="CDD" id="cd06225">
    <property type="entry name" value="HAMP"/>
    <property type="match status" value="1"/>
</dbReference>
<dbReference type="EMBL" id="AORV01000060">
    <property type="protein sequence ID" value="EMS70092.1"/>
    <property type="molecule type" value="Genomic_DNA"/>
</dbReference>
<feature type="transmembrane region" description="Helical" evidence="8">
    <location>
        <begin position="30"/>
        <end position="50"/>
    </location>
</feature>
<dbReference type="InterPro" id="IPR036890">
    <property type="entry name" value="HATPase_C_sf"/>
</dbReference>
<reference evidence="11 12" key="1">
    <citation type="journal article" date="2013" name="Genome Announc.">
        <title>Draft Genome Sequence of the Cellulolytic, Mesophilic, Anaerobic Bacterium Clostridium termitidis Strain CT1112 (DSM 5398).</title>
        <authorList>
            <person name="Lal S."/>
            <person name="Ramachandran U."/>
            <person name="Zhang X."/>
            <person name="Munir R."/>
            <person name="Sparling R."/>
            <person name="Levin D.B."/>
        </authorList>
    </citation>
    <scope>NUCLEOTIDE SEQUENCE [LARGE SCALE GENOMIC DNA]</scope>
    <source>
        <strain evidence="11 12">CT1112</strain>
    </source>
</reference>
<evidence type="ECO:0000256" key="2">
    <source>
        <dbReference type="ARBA" id="ARBA00004370"/>
    </source>
</evidence>
<comment type="caution">
    <text evidence="11">The sequence shown here is derived from an EMBL/GenBank/DDBJ whole genome shotgun (WGS) entry which is preliminary data.</text>
</comment>
<dbReference type="PANTHER" id="PTHR34220:SF7">
    <property type="entry name" value="SENSOR HISTIDINE KINASE YPDA"/>
    <property type="match status" value="1"/>
</dbReference>
<evidence type="ECO:0000259" key="9">
    <source>
        <dbReference type="PROSITE" id="PS50109"/>
    </source>
</evidence>
<dbReference type="SUPFAM" id="SSF158472">
    <property type="entry name" value="HAMP domain-like"/>
    <property type="match status" value="1"/>
</dbReference>
<comment type="catalytic activity">
    <reaction evidence="1">
        <text>ATP + protein L-histidine = ADP + protein N-phospho-L-histidine.</text>
        <dbReference type="EC" id="2.7.13.3"/>
    </reaction>
</comment>
<gene>
    <name evidence="11" type="ORF">CTER_4304</name>
</gene>
<dbReference type="AlphaFoldDB" id="S0FGF3"/>
<keyword evidence="8" id="KW-0812">Transmembrane</keyword>
<evidence type="ECO:0000256" key="6">
    <source>
        <dbReference type="ARBA" id="ARBA00022777"/>
    </source>
</evidence>
<dbReference type="Pfam" id="PF00672">
    <property type="entry name" value="HAMP"/>
    <property type="match status" value="1"/>
</dbReference>
<organism evidence="11 12">
    <name type="scientific">Ruminiclostridium cellobioparum subsp. termitidis CT1112</name>
    <dbReference type="NCBI Taxonomy" id="1195236"/>
    <lineage>
        <taxon>Bacteria</taxon>
        <taxon>Bacillati</taxon>
        <taxon>Bacillota</taxon>
        <taxon>Clostridia</taxon>
        <taxon>Eubacteriales</taxon>
        <taxon>Oscillospiraceae</taxon>
        <taxon>Ruminiclostridium</taxon>
    </lineage>
</organism>
<dbReference type="InterPro" id="IPR010559">
    <property type="entry name" value="Sig_transdc_His_kin_internal"/>
</dbReference>
<feature type="domain" description="HAMP" evidence="10">
    <location>
        <begin position="360"/>
        <end position="412"/>
    </location>
</feature>
<keyword evidence="4" id="KW-0597">Phosphoprotein</keyword>
<keyword evidence="8" id="KW-0472">Membrane</keyword>
<keyword evidence="5" id="KW-0808">Transferase</keyword>
<dbReference type="eggNOG" id="COG2972">
    <property type="taxonomic scope" value="Bacteria"/>
</dbReference>
<dbReference type="SMART" id="SM00387">
    <property type="entry name" value="HATPase_c"/>
    <property type="match status" value="1"/>
</dbReference>
<dbReference type="STRING" id="1195236.CTER_4304"/>
<keyword evidence="8" id="KW-1133">Transmembrane helix</keyword>
<keyword evidence="6 11" id="KW-0418">Kinase</keyword>
<dbReference type="Pfam" id="PF02518">
    <property type="entry name" value="HATPase_c"/>
    <property type="match status" value="1"/>
</dbReference>
<dbReference type="RefSeq" id="WP_004629181.1">
    <property type="nucleotide sequence ID" value="NZ_AORV01000060.1"/>
</dbReference>
<accession>S0FGF3</accession>
<dbReference type="Proteomes" id="UP000014155">
    <property type="component" value="Unassembled WGS sequence"/>
</dbReference>
<evidence type="ECO:0000256" key="4">
    <source>
        <dbReference type="ARBA" id="ARBA00022553"/>
    </source>
</evidence>
<dbReference type="PROSITE" id="PS50109">
    <property type="entry name" value="HIS_KIN"/>
    <property type="match status" value="1"/>
</dbReference>
<proteinExistence type="predicted"/>
<name>S0FGF3_RUMCE</name>
<dbReference type="GO" id="GO:0016020">
    <property type="term" value="C:membrane"/>
    <property type="evidence" value="ECO:0007669"/>
    <property type="project" value="UniProtKB-SubCell"/>
</dbReference>
<feature type="domain" description="Histidine kinase" evidence="9">
    <location>
        <begin position="536"/>
        <end position="638"/>
    </location>
</feature>
<keyword evidence="7" id="KW-0902">Two-component regulatory system</keyword>
<evidence type="ECO:0000256" key="7">
    <source>
        <dbReference type="ARBA" id="ARBA00023012"/>
    </source>
</evidence>
<dbReference type="InterPro" id="IPR005467">
    <property type="entry name" value="His_kinase_dom"/>
</dbReference>